<keyword evidence="2" id="KW-1185">Reference proteome</keyword>
<organism evidence="1 2">
    <name type="scientific">Funneliformis mosseae</name>
    <name type="common">Endomycorrhizal fungus</name>
    <name type="synonym">Glomus mosseae</name>
    <dbReference type="NCBI Taxonomy" id="27381"/>
    <lineage>
        <taxon>Eukaryota</taxon>
        <taxon>Fungi</taxon>
        <taxon>Fungi incertae sedis</taxon>
        <taxon>Mucoromycota</taxon>
        <taxon>Glomeromycotina</taxon>
        <taxon>Glomeromycetes</taxon>
        <taxon>Glomerales</taxon>
        <taxon>Glomeraceae</taxon>
        <taxon>Funneliformis</taxon>
    </lineage>
</organism>
<proteinExistence type="predicted"/>
<sequence>LDNLKMFLSSYKSQHTIFACDGMDNYSSFEQYSINELCGLLTS</sequence>
<protein>
    <submittedName>
        <fullName evidence="1">8715_t:CDS:1</fullName>
    </submittedName>
</protein>
<evidence type="ECO:0000313" key="1">
    <source>
        <dbReference type="EMBL" id="CAG8590065.1"/>
    </source>
</evidence>
<gene>
    <name evidence="1" type="ORF">FMOSSE_LOCUS8391</name>
</gene>
<comment type="caution">
    <text evidence="1">The sequence shown here is derived from an EMBL/GenBank/DDBJ whole genome shotgun (WGS) entry which is preliminary data.</text>
</comment>
<evidence type="ECO:0000313" key="2">
    <source>
        <dbReference type="Proteomes" id="UP000789375"/>
    </source>
</evidence>
<feature type="non-terminal residue" evidence="1">
    <location>
        <position position="1"/>
    </location>
</feature>
<reference evidence="1" key="1">
    <citation type="submission" date="2021-06" db="EMBL/GenBank/DDBJ databases">
        <authorList>
            <person name="Kallberg Y."/>
            <person name="Tangrot J."/>
            <person name="Rosling A."/>
        </authorList>
    </citation>
    <scope>NUCLEOTIDE SEQUENCE</scope>
    <source>
        <strain evidence="1">87-6 pot B 2015</strain>
    </source>
</reference>
<dbReference type="AlphaFoldDB" id="A0A9N9C766"/>
<dbReference type="Proteomes" id="UP000789375">
    <property type="component" value="Unassembled WGS sequence"/>
</dbReference>
<name>A0A9N9C766_FUNMO</name>
<dbReference type="EMBL" id="CAJVPP010002168">
    <property type="protein sequence ID" value="CAG8590065.1"/>
    <property type="molecule type" value="Genomic_DNA"/>
</dbReference>
<accession>A0A9N9C766</accession>